<dbReference type="InterPro" id="IPR002413">
    <property type="entry name" value="V5_allergen-like"/>
</dbReference>
<comment type="caution">
    <text evidence="4">The sequence shown here is derived from an EMBL/GenBank/DDBJ whole genome shotgun (WGS) entry which is preliminary data.</text>
</comment>
<dbReference type="Gene3D" id="3.40.33.10">
    <property type="entry name" value="CAP"/>
    <property type="match status" value="1"/>
</dbReference>
<evidence type="ECO:0000259" key="3">
    <source>
        <dbReference type="SMART" id="SM00198"/>
    </source>
</evidence>
<organism evidence="4 5">
    <name type="scientific">Marasmius crinis-equi</name>
    <dbReference type="NCBI Taxonomy" id="585013"/>
    <lineage>
        <taxon>Eukaryota</taxon>
        <taxon>Fungi</taxon>
        <taxon>Dikarya</taxon>
        <taxon>Basidiomycota</taxon>
        <taxon>Agaricomycotina</taxon>
        <taxon>Agaricomycetes</taxon>
        <taxon>Agaricomycetidae</taxon>
        <taxon>Agaricales</taxon>
        <taxon>Marasmiineae</taxon>
        <taxon>Marasmiaceae</taxon>
        <taxon>Marasmius</taxon>
    </lineage>
</organism>
<gene>
    <name evidence="4" type="ORF">V5O48_004326</name>
</gene>
<keyword evidence="2" id="KW-0732">Signal</keyword>
<keyword evidence="5" id="KW-1185">Reference proteome</keyword>
<evidence type="ECO:0000313" key="5">
    <source>
        <dbReference type="Proteomes" id="UP001465976"/>
    </source>
</evidence>
<dbReference type="PROSITE" id="PS01009">
    <property type="entry name" value="CRISP_1"/>
    <property type="match status" value="1"/>
</dbReference>
<dbReference type="PRINTS" id="PR00837">
    <property type="entry name" value="V5TPXLIKE"/>
</dbReference>
<proteinExistence type="predicted"/>
<dbReference type="InterPro" id="IPR035940">
    <property type="entry name" value="CAP_sf"/>
</dbReference>
<dbReference type="PANTHER" id="PTHR10334">
    <property type="entry name" value="CYSTEINE-RICH SECRETORY PROTEIN-RELATED"/>
    <property type="match status" value="1"/>
</dbReference>
<dbReference type="SMART" id="SM00198">
    <property type="entry name" value="SCP"/>
    <property type="match status" value="1"/>
</dbReference>
<dbReference type="PRINTS" id="PR00838">
    <property type="entry name" value="V5ALLERGEN"/>
</dbReference>
<evidence type="ECO:0000256" key="2">
    <source>
        <dbReference type="SAM" id="SignalP"/>
    </source>
</evidence>
<dbReference type="EMBL" id="JBAHYK010000143">
    <property type="protein sequence ID" value="KAL0577678.1"/>
    <property type="molecule type" value="Genomic_DNA"/>
</dbReference>
<dbReference type="Proteomes" id="UP001465976">
    <property type="component" value="Unassembled WGS sequence"/>
</dbReference>
<feature type="chain" id="PRO_5047443750" description="SCP domain-containing protein" evidence="2">
    <location>
        <begin position="25"/>
        <end position="292"/>
    </location>
</feature>
<dbReference type="InterPro" id="IPR014044">
    <property type="entry name" value="CAP_dom"/>
</dbReference>
<sequence length="292" mass="33440">MHSSTHLFIALMVAAAQTSSLVAAETASSPGQALGNAEADKSIEQSPLLFQGVKHFGHQEGLWHRQYAHNYSHERSVLRQKSHEQHELEERHLEHHERHDGHEIREHQEYQRPPGEHKVPQPHEPHGQHDEATHGSNEHPDTGRWEDLVLRVHNERRTQFKAVDVEWSQQLYREALEWAQKCTLTHDRETGDGENLSSSTRASYSLENAMNAWMSEYSKYQYDQPPPYGSPGTGHFTQVVWKNTKYVGCAEVKCETGAWSRKPKAITNFVCRYHPAGNTQGEYVDNVGMPEN</sequence>
<reference evidence="4 5" key="1">
    <citation type="submission" date="2024-02" db="EMBL/GenBank/DDBJ databases">
        <title>A draft genome for the cacao thread blight pathogen Marasmius crinis-equi.</title>
        <authorList>
            <person name="Cohen S.P."/>
            <person name="Baruah I.K."/>
            <person name="Amoako-Attah I."/>
            <person name="Bukari Y."/>
            <person name="Meinhardt L.W."/>
            <person name="Bailey B.A."/>
        </authorList>
    </citation>
    <scope>NUCLEOTIDE SEQUENCE [LARGE SCALE GENOMIC DNA]</scope>
    <source>
        <strain evidence="4 5">GH-76</strain>
    </source>
</reference>
<accession>A0ABR3FQE9</accession>
<dbReference type="InterPro" id="IPR018244">
    <property type="entry name" value="Allrgn_V5/Tpx1_CS"/>
</dbReference>
<evidence type="ECO:0000256" key="1">
    <source>
        <dbReference type="SAM" id="MobiDB-lite"/>
    </source>
</evidence>
<dbReference type="Pfam" id="PF00188">
    <property type="entry name" value="CAP"/>
    <property type="match status" value="1"/>
</dbReference>
<evidence type="ECO:0000313" key="4">
    <source>
        <dbReference type="EMBL" id="KAL0577678.1"/>
    </source>
</evidence>
<name>A0ABR3FQE9_9AGAR</name>
<feature type="domain" description="SCP" evidence="3">
    <location>
        <begin position="144"/>
        <end position="281"/>
    </location>
</feature>
<dbReference type="SUPFAM" id="SSF55797">
    <property type="entry name" value="PR-1-like"/>
    <property type="match status" value="1"/>
</dbReference>
<protein>
    <recommendedName>
        <fullName evidence="3">SCP domain-containing protein</fullName>
    </recommendedName>
</protein>
<dbReference type="InterPro" id="IPR001283">
    <property type="entry name" value="CRISP-related"/>
</dbReference>
<feature type="signal peptide" evidence="2">
    <location>
        <begin position="1"/>
        <end position="24"/>
    </location>
</feature>
<feature type="region of interest" description="Disordered" evidence="1">
    <location>
        <begin position="74"/>
        <end position="142"/>
    </location>
</feature>